<organism evidence="1 2">
    <name type="scientific">Penicillium nalgiovense</name>
    <dbReference type="NCBI Taxonomy" id="60175"/>
    <lineage>
        <taxon>Eukaryota</taxon>
        <taxon>Fungi</taxon>
        <taxon>Dikarya</taxon>
        <taxon>Ascomycota</taxon>
        <taxon>Pezizomycotina</taxon>
        <taxon>Eurotiomycetes</taxon>
        <taxon>Eurotiomycetidae</taxon>
        <taxon>Eurotiales</taxon>
        <taxon>Aspergillaceae</taxon>
        <taxon>Penicillium</taxon>
    </lineage>
</organism>
<evidence type="ECO:0000313" key="2">
    <source>
        <dbReference type="Proteomes" id="UP000191691"/>
    </source>
</evidence>
<sequence>MSICNHEYLHSFDYLLNGVVGAHRAGEKAPSVSFACDRCDTEVLVEISECENELALVITKWINLGAGLTPDDPPWKKHHDFGRATMIHRSPDKRGKGKASAVTASARTCFESASVDSLRARNIAYLKDQRFKKTMFYQPDMVHGPTWYLYNKHR</sequence>
<evidence type="ECO:0000313" key="1">
    <source>
        <dbReference type="EMBL" id="OQE94339.1"/>
    </source>
</evidence>
<dbReference type="EMBL" id="MOOB01000004">
    <property type="protein sequence ID" value="OQE94339.1"/>
    <property type="molecule type" value="Genomic_DNA"/>
</dbReference>
<keyword evidence="2" id="KW-1185">Reference proteome</keyword>
<dbReference type="STRING" id="60175.A0A1V6Z3P5"/>
<gene>
    <name evidence="1" type="ORF">PENNAL_c0004G08217</name>
</gene>
<protein>
    <submittedName>
        <fullName evidence="1">Uncharacterized protein</fullName>
    </submittedName>
</protein>
<reference evidence="2" key="1">
    <citation type="journal article" date="2017" name="Nat. Microbiol.">
        <title>Global analysis of biosynthetic gene clusters reveals vast potential of secondary metabolite production in Penicillium species.</title>
        <authorList>
            <person name="Nielsen J.C."/>
            <person name="Grijseels S."/>
            <person name="Prigent S."/>
            <person name="Ji B."/>
            <person name="Dainat J."/>
            <person name="Nielsen K.F."/>
            <person name="Frisvad J.C."/>
            <person name="Workman M."/>
            <person name="Nielsen J."/>
        </authorList>
    </citation>
    <scope>NUCLEOTIDE SEQUENCE [LARGE SCALE GENOMIC DNA]</scope>
    <source>
        <strain evidence="2">IBT 13039</strain>
    </source>
</reference>
<dbReference type="AlphaFoldDB" id="A0A1V6Z3P5"/>
<comment type="caution">
    <text evidence="1">The sequence shown here is derived from an EMBL/GenBank/DDBJ whole genome shotgun (WGS) entry which is preliminary data.</text>
</comment>
<dbReference type="Proteomes" id="UP000191691">
    <property type="component" value="Unassembled WGS sequence"/>
</dbReference>
<accession>A0A1V6Z3P5</accession>
<proteinExistence type="predicted"/>
<name>A0A1V6Z3P5_PENNA</name>